<name>A0ABY5Z3F7_9ACTN</name>
<dbReference type="InterPro" id="IPR038222">
    <property type="entry name" value="DHHA2_dom_sf"/>
</dbReference>
<protein>
    <submittedName>
        <fullName evidence="2">DHH family phosphoesterase</fullName>
    </submittedName>
</protein>
<dbReference type="PANTHER" id="PTHR47618:SF1">
    <property type="entry name" value="BIFUNCTIONAL OLIGORIBONUCLEASE AND PAP PHOSPHATASE NRNA"/>
    <property type="match status" value="1"/>
</dbReference>
<dbReference type="InterPro" id="IPR051319">
    <property type="entry name" value="Oligoribo/pAp-PDE_c-di-AMP_PDE"/>
</dbReference>
<sequence length="323" mass="33839">MRLVTSYINPDLDGVASGIIYATYLADRRAVAAFAGSLNAETTGVLAHLSIADDLELDRPGAADNDGVVLIDCHHPAQIPHIPDRSGVVLIIDHHPDGDAAAFPNALVQNEAVGAAATLVAERVAAAGSDGSLSRLASAHAALLACAIASNTLDFSAPSTTDRDRRMFAALAALADPDAALDALLSRMREWRQSFLSAPTTEAVHQDVKIVEGRFGPIAVAQLEGDGASRLLARPDLRQAVEGLADRPAVQYVLLSLVDTAAGTTTLITPDPLVRQALMALSPESVDDITLRLPFIALRKTHVIPALTAGYRPTSSYPGRISG</sequence>
<proteinExistence type="predicted"/>
<dbReference type="Gene3D" id="3.90.1640.10">
    <property type="entry name" value="inorganic pyrophosphatase (n-terminal core)"/>
    <property type="match status" value="1"/>
</dbReference>
<keyword evidence="3" id="KW-1185">Reference proteome</keyword>
<dbReference type="RefSeq" id="WP_260725913.1">
    <property type="nucleotide sequence ID" value="NZ_BAAABS010000026.1"/>
</dbReference>
<dbReference type="InterPro" id="IPR001667">
    <property type="entry name" value="DDH_dom"/>
</dbReference>
<evidence type="ECO:0000313" key="3">
    <source>
        <dbReference type="Proteomes" id="UP001058271"/>
    </source>
</evidence>
<accession>A0ABY5Z3F7</accession>
<evidence type="ECO:0000259" key="1">
    <source>
        <dbReference type="Pfam" id="PF01368"/>
    </source>
</evidence>
<dbReference type="InterPro" id="IPR038763">
    <property type="entry name" value="DHH_sf"/>
</dbReference>
<dbReference type="Proteomes" id="UP001058271">
    <property type="component" value="Chromosome"/>
</dbReference>
<dbReference type="PANTHER" id="PTHR47618">
    <property type="entry name" value="BIFUNCTIONAL OLIGORIBONUCLEASE AND PAP PHOSPHATASE NRNA"/>
    <property type="match status" value="1"/>
</dbReference>
<gene>
    <name evidence="2" type="ORF">Drose_37140</name>
</gene>
<feature type="domain" description="DDH" evidence="1">
    <location>
        <begin position="4"/>
        <end position="148"/>
    </location>
</feature>
<dbReference type="Pfam" id="PF01368">
    <property type="entry name" value="DHH"/>
    <property type="match status" value="1"/>
</dbReference>
<dbReference type="Gene3D" id="3.10.310.20">
    <property type="entry name" value="DHHA2 domain"/>
    <property type="match status" value="1"/>
</dbReference>
<dbReference type="EMBL" id="CP073721">
    <property type="protein sequence ID" value="UWZ36575.1"/>
    <property type="molecule type" value="Genomic_DNA"/>
</dbReference>
<reference evidence="2" key="1">
    <citation type="submission" date="2021-04" db="EMBL/GenBank/DDBJ databases">
        <title>Biosynthetic gene clusters of Dactylosporangioum roseum.</title>
        <authorList>
            <person name="Hartkoorn R.C."/>
            <person name="Beaudoing E."/>
            <person name="Hot D."/>
            <person name="Moureu S."/>
        </authorList>
    </citation>
    <scope>NUCLEOTIDE SEQUENCE</scope>
    <source>
        <strain evidence="2">NRRL B-16295</strain>
    </source>
</reference>
<organism evidence="2 3">
    <name type="scientific">Dactylosporangium roseum</name>
    <dbReference type="NCBI Taxonomy" id="47989"/>
    <lineage>
        <taxon>Bacteria</taxon>
        <taxon>Bacillati</taxon>
        <taxon>Actinomycetota</taxon>
        <taxon>Actinomycetes</taxon>
        <taxon>Micromonosporales</taxon>
        <taxon>Micromonosporaceae</taxon>
        <taxon>Dactylosporangium</taxon>
    </lineage>
</organism>
<evidence type="ECO:0000313" key="2">
    <source>
        <dbReference type="EMBL" id="UWZ36575.1"/>
    </source>
</evidence>
<dbReference type="SUPFAM" id="SSF64182">
    <property type="entry name" value="DHH phosphoesterases"/>
    <property type="match status" value="1"/>
</dbReference>